<name>A0A1V9YFW6_ACHHY</name>
<proteinExistence type="predicted"/>
<dbReference type="EMBL" id="JNBR01001843">
    <property type="protein sequence ID" value="OQR84616.1"/>
    <property type="molecule type" value="Genomic_DNA"/>
</dbReference>
<feature type="transmembrane region" description="Helical" evidence="1">
    <location>
        <begin position="642"/>
        <end position="666"/>
    </location>
</feature>
<keyword evidence="1" id="KW-1133">Transmembrane helix</keyword>
<evidence type="ECO:0000313" key="2">
    <source>
        <dbReference type="EMBL" id="OQR84616.1"/>
    </source>
</evidence>
<organism evidence="2 3">
    <name type="scientific">Achlya hypogyna</name>
    <name type="common">Oomycete</name>
    <name type="synonym">Protoachlya hypogyna</name>
    <dbReference type="NCBI Taxonomy" id="1202772"/>
    <lineage>
        <taxon>Eukaryota</taxon>
        <taxon>Sar</taxon>
        <taxon>Stramenopiles</taxon>
        <taxon>Oomycota</taxon>
        <taxon>Saprolegniomycetes</taxon>
        <taxon>Saprolegniales</taxon>
        <taxon>Achlyaceae</taxon>
        <taxon>Achlya</taxon>
    </lineage>
</organism>
<protein>
    <recommendedName>
        <fullName evidence="4">Transmembrane protein</fullName>
    </recommendedName>
</protein>
<sequence length="1790" mass="196153">MPRIRVAPTADGPKLRSSLPSKVAGLLYMYTSVACGFYYVYILTPTFGNDLWWPGYNVSGYQAFVVDVTNRALATARSGPLDLFGPNAIMAKSYTSLQPTTAVAQAYPWRVILDECTSVEYAVTNLRTISASWSTRMMSQYCWVDFKQQWELAHTTGRLARCRRRYATNGAVYFEAVMRNVVWDDFMATWGGPGDEFTVVIGLALMESAAGISWLNKTSVARDTTLIADEINYWGSYGITSFQLQWSNRRGPGITESMVITNALGIEQEVTLKNMAITTGPWSTEIMYWRLLNDLFILQTYNRSLVRQASNFYALNLSATQPPVDFEVHQGLCNPSGNCASQTGLVHSFIGPFLSIDMFYVRVPLPLIDFYNAYMKSLQTALAGNATLRAIYATVPQLVATPTPPAWALPNVTYFGGNPMCLRRKGTSYVQQSFSYSDACSGTPALGIPLATDAVLLALHLAPDVSATEVCGLQSSTAPCMKVLSMAQLIAAEVSAVDYALVASASMAIASANTEFIQFATTASQWQLLHQPLVDATARAWSFYGRVCLMDWITGVREVISFEGDVSSAAIMSTTYSAVQLTTSLGEASLKQATHIVIFFVMYTSVLLFGIAVIASVYAMASRFHFVGANLWYFNRVAGSVWLGRPLQCLRGITALCVMSTAPVSLVTVDGYSKLTLEPRTPFRSIIVAGEATWIVYVVNDLLLLIFPRDVTRTLAPISSLGVWLLTLCVDVAAPLSITATLDRQCYSTDMDYFLNCNSAVVAVGSPTRLGILVTIQAVGIFGAVGFTVGYYYFMGQRLQEPAHGCTPPLSVAGICTVFTTPIHDHSWLMDKVVCVLSGMLPVSKDCVHYIFDIKAWVLVPDTITYECAPAVAPVAMVRDTTQDTIEVAADAEAKRTRTSRLIVLLGLTYMVLSIVGSVSYISVSATDLANDIWWANFNITGTHVFLANWFNGQLYMASTLPRFSLASANISQIGSFASSIVFVQSPTNFGGSLQHTQLNKLAPIIAGFRRMDACNNAPWVFTQYCFVDFERRWSMAYSLARQKRCEVMTFNGAVYLEGMLRNLVWDDWQHCWGAAFDTAVGDELRRSQAGRDWLGALPSRLSLAAEIAYWEQQGIQNYVVQWQNYKLVGLISTYTVESAYGLVFPLTLYSVNGTYRFGQQSSLKAYWGLASDLFAIATNTSGIGGHSLVRSSPLFAYTNQTVGAVLATNGTLPQPLGGALSIIQNIVGPFGTIDMQFVPMPAAVTGYLLQLMNTIRASSLQTVAAEAAYTNLTVPDSMYPVPDIWLRSGWLSFGGSPLCSDIAISSGVTVSSGMINLLSSNRPCSTSRGYARIGPVTEYLLVGTILAQLTPMSNFVDVCRLDTASSSFCPADMLEAAEYVQTFLPAAAADTAGIRSTISAIQAQHVQLLQFMRRNASAPLTLESYELLASEDNFAYMAWMFLCDWVNGYREVVRFEGDMGAVTVLGDLLLPAQQGVRPFEIPTSGATYARAAVQYITVVVILVAGLTSLYIVTSRGHIEGRNMFSLGSVGGVVWIGRPLLFIRSITAIGILSTGTLELVFTGSISHLQVSETPWYLTLIAANELTWLAAVVNDLFIAYTREYNRYYNAVNIALVWLVAGCLSLVDPAHHVATIEPAAESCTVVEVDFQIVCQSISIEIGQTTRIAVLIAVVFSVKLFCYCVARWLVGRPPAAQAKSIVLYAGAKYLFRHQPWIHRDIYYLDRASAVLNGLVTVRHKDYLYVLDIKTWRVFAVYVHMWPVKLAKHVMEAIPLTNEVDRTASFLPIGTTIG</sequence>
<feature type="transmembrane region" description="Helical" evidence="1">
    <location>
        <begin position="596"/>
        <end position="621"/>
    </location>
</feature>
<dbReference type="OrthoDB" id="69024at2759"/>
<keyword evidence="1" id="KW-0472">Membrane</keyword>
<reference evidence="2 3" key="1">
    <citation type="journal article" date="2014" name="Genome Biol. Evol.">
        <title>The secreted proteins of Achlya hypogyna and Thraustotheca clavata identify the ancestral oomycete secretome and reveal gene acquisitions by horizontal gene transfer.</title>
        <authorList>
            <person name="Misner I."/>
            <person name="Blouin N."/>
            <person name="Leonard G."/>
            <person name="Richards T.A."/>
            <person name="Lane C.E."/>
        </authorList>
    </citation>
    <scope>NUCLEOTIDE SEQUENCE [LARGE SCALE GENOMIC DNA]</scope>
    <source>
        <strain evidence="2 3">ATCC 48635</strain>
    </source>
</reference>
<accession>A0A1V9YFW6</accession>
<evidence type="ECO:0008006" key="4">
    <source>
        <dbReference type="Google" id="ProtNLM"/>
    </source>
</evidence>
<dbReference type="Proteomes" id="UP000243579">
    <property type="component" value="Unassembled WGS sequence"/>
</dbReference>
<feature type="transmembrane region" description="Helical" evidence="1">
    <location>
        <begin position="1525"/>
        <end position="1555"/>
    </location>
</feature>
<feature type="transmembrane region" description="Helical" evidence="1">
    <location>
        <begin position="1665"/>
        <end position="1687"/>
    </location>
</feature>
<feature type="transmembrane region" description="Helical" evidence="1">
    <location>
        <begin position="23"/>
        <end position="41"/>
    </location>
</feature>
<gene>
    <name evidence="2" type="ORF">ACHHYP_13105</name>
</gene>
<keyword evidence="3" id="KW-1185">Reference proteome</keyword>
<evidence type="ECO:0000313" key="3">
    <source>
        <dbReference type="Proteomes" id="UP000243579"/>
    </source>
</evidence>
<feature type="transmembrane region" description="Helical" evidence="1">
    <location>
        <begin position="934"/>
        <end position="952"/>
    </location>
</feature>
<comment type="caution">
    <text evidence="2">The sequence shown here is derived from an EMBL/GenBank/DDBJ whole genome shotgun (WGS) entry which is preliminary data.</text>
</comment>
<feature type="transmembrane region" description="Helical" evidence="1">
    <location>
        <begin position="770"/>
        <end position="794"/>
    </location>
</feature>
<feature type="transmembrane region" description="Helical" evidence="1">
    <location>
        <begin position="1606"/>
        <end position="1625"/>
    </location>
</feature>
<evidence type="ECO:0000256" key="1">
    <source>
        <dbReference type="SAM" id="Phobius"/>
    </source>
</evidence>
<keyword evidence="1" id="KW-0812">Transmembrane</keyword>
<dbReference type="PROSITE" id="PS51257">
    <property type="entry name" value="PROKAR_LIPOPROTEIN"/>
    <property type="match status" value="1"/>
</dbReference>
<feature type="transmembrane region" description="Helical" evidence="1">
    <location>
        <begin position="714"/>
        <end position="734"/>
    </location>
</feature>
<feature type="transmembrane region" description="Helical" evidence="1">
    <location>
        <begin position="686"/>
        <end position="707"/>
    </location>
</feature>
<feature type="transmembrane region" description="Helical" evidence="1">
    <location>
        <begin position="902"/>
        <end position="922"/>
    </location>
</feature>
<feature type="transmembrane region" description="Helical" evidence="1">
    <location>
        <begin position="1493"/>
        <end position="1513"/>
    </location>
</feature>
<feature type="transmembrane region" description="Helical" evidence="1">
    <location>
        <begin position="1575"/>
        <end position="1599"/>
    </location>
</feature>